<evidence type="ECO:0000256" key="1">
    <source>
        <dbReference type="SAM" id="MobiDB-lite"/>
    </source>
</evidence>
<reference evidence="2 3" key="1">
    <citation type="submission" date="2021-12" db="EMBL/GenBank/DDBJ databases">
        <title>Genome sequencing of bacteria with rrn-lacking chromosome and rrn-plasmid.</title>
        <authorList>
            <person name="Anda M."/>
            <person name="Iwasaki W."/>
        </authorList>
    </citation>
    <scope>NUCLEOTIDE SEQUENCE [LARGE SCALE GENOMIC DNA]</scope>
    <source>
        <strain evidence="2 3">NBRC 101262</strain>
        <plasmid evidence="2 3">pPP4</plasmid>
    </source>
</reference>
<dbReference type="Proteomes" id="UP001354989">
    <property type="component" value="Plasmid pPP4"/>
</dbReference>
<dbReference type="EMBL" id="AP025296">
    <property type="protein sequence ID" value="BDD01890.1"/>
    <property type="molecule type" value="Genomic_DNA"/>
</dbReference>
<protein>
    <submittedName>
        <fullName evidence="2">Uncharacterized protein</fullName>
    </submittedName>
</protein>
<accession>A0ABN6LFD6</accession>
<evidence type="ECO:0000313" key="3">
    <source>
        <dbReference type="Proteomes" id="UP001354989"/>
    </source>
</evidence>
<gene>
    <name evidence="2" type="ORF">PEPS_41700</name>
</gene>
<name>A0ABN6LFD6_9BACT</name>
<keyword evidence="2" id="KW-0614">Plasmid</keyword>
<feature type="region of interest" description="Disordered" evidence="1">
    <location>
        <begin position="32"/>
        <end position="52"/>
    </location>
</feature>
<geneLocation type="plasmid" evidence="2 3">
    <name>pPP4</name>
</geneLocation>
<evidence type="ECO:0000313" key="2">
    <source>
        <dbReference type="EMBL" id="BDD01890.1"/>
    </source>
</evidence>
<sequence>MSLQANVLNFMIFRMHLCVSLNKIYHDSGRHVGQRMGHKKSPPKGGPKNEPVDDLIKYNLVIA</sequence>
<feature type="compositionally biased region" description="Basic residues" evidence="1">
    <location>
        <begin position="32"/>
        <end position="42"/>
    </location>
</feature>
<keyword evidence="3" id="KW-1185">Reference proteome</keyword>
<organism evidence="2 3">
    <name type="scientific">Persicobacter psychrovividus</name>
    <dbReference type="NCBI Taxonomy" id="387638"/>
    <lineage>
        <taxon>Bacteria</taxon>
        <taxon>Pseudomonadati</taxon>
        <taxon>Bacteroidota</taxon>
        <taxon>Cytophagia</taxon>
        <taxon>Cytophagales</taxon>
        <taxon>Persicobacteraceae</taxon>
        <taxon>Persicobacter</taxon>
    </lineage>
</organism>
<proteinExistence type="predicted"/>